<accession>A0A066X9V6</accession>
<sequence length="128" mass="13853">MLPSDRPDQNNHPDVDQNWVARTAGGSSQPHIFIMHGSKMPCGDYVKSGDNNDGQDRAKVHLDNCPRCPRDPKNPSGDDANRSPPITPEPRAPVGSGAACPQPVISIKEVHGTVIHSFIGYQTTIHKV</sequence>
<evidence type="ECO:0000256" key="1">
    <source>
        <dbReference type="SAM" id="MobiDB-lite"/>
    </source>
</evidence>
<feature type="compositionally biased region" description="Basic and acidic residues" evidence="1">
    <location>
        <begin position="54"/>
        <end position="73"/>
    </location>
</feature>
<dbReference type="HOGENOM" id="CLU_1959452_0_0_1"/>
<dbReference type="AlphaFoldDB" id="A0A066X9V6"/>
<evidence type="ECO:0000313" key="2">
    <source>
        <dbReference type="EMBL" id="KDN64464.1"/>
    </source>
</evidence>
<dbReference type="EMBL" id="JMSE01001129">
    <property type="protein sequence ID" value="KDN64464.1"/>
    <property type="molecule type" value="Genomic_DNA"/>
</dbReference>
<comment type="caution">
    <text evidence="2">The sequence shown here is derived from an EMBL/GenBank/DDBJ whole genome shotgun (WGS) entry which is preliminary data.</text>
</comment>
<evidence type="ECO:0000313" key="3">
    <source>
        <dbReference type="Proteomes" id="UP000027238"/>
    </source>
</evidence>
<keyword evidence="3" id="KW-1185">Reference proteome</keyword>
<protein>
    <submittedName>
        <fullName evidence="2">Uncharacterized protein</fullName>
    </submittedName>
</protein>
<organism evidence="2 3">
    <name type="scientific">Colletotrichum sublineola</name>
    <name type="common">Sorghum anthracnose fungus</name>
    <dbReference type="NCBI Taxonomy" id="1173701"/>
    <lineage>
        <taxon>Eukaryota</taxon>
        <taxon>Fungi</taxon>
        <taxon>Dikarya</taxon>
        <taxon>Ascomycota</taxon>
        <taxon>Pezizomycotina</taxon>
        <taxon>Sordariomycetes</taxon>
        <taxon>Hypocreomycetidae</taxon>
        <taxon>Glomerellales</taxon>
        <taxon>Glomerellaceae</taxon>
        <taxon>Colletotrichum</taxon>
        <taxon>Colletotrichum graminicola species complex</taxon>
    </lineage>
</organism>
<gene>
    <name evidence="2" type="ORF">CSUB01_00421</name>
</gene>
<reference evidence="3" key="1">
    <citation type="journal article" date="2014" name="Genome Announc.">
        <title>Draft genome sequence of Colletotrichum sublineola, a destructive pathogen of cultivated sorghum.</title>
        <authorList>
            <person name="Baroncelli R."/>
            <person name="Sanz-Martin J.M."/>
            <person name="Rech G.E."/>
            <person name="Sukno S.A."/>
            <person name="Thon M.R."/>
        </authorList>
    </citation>
    <scope>NUCLEOTIDE SEQUENCE [LARGE SCALE GENOMIC DNA]</scope>
    <source>
        <strain evidence="3">TX430BB</strain>
    </source>
</reference>
<feature type="compositionally biased region" description="Basic and acidic residues" evidence="1">
    <location>
        <begin position="1"/>
        <end position="15"/>
    </location>
</feature>
<dbReference type="Proteomes" id="UP000027238">
    <property type="component" value="Unassembled WGS sequence"/>
</dbReference>
<name>A0A066X9V6_COLSU</name>
<proteinExistence type="predicted"/>
<feature type="region of interest" description="Disordered" evidence="1">
    <location>
        <begin position="1"/>
        <end position="100"/>
    </location>
</feature>